<dbReference type="CDD" id="cd20412">
    <property type="entry name" value="Tudor_TDRD2"/>
    <property type="match status" value="1"/>
</dbReference>
<dbReference type="Pfam" id="PF00567">
    <property type="entry name" value="TUDOR"/>
    <property type="match status" value="1"/>
</dbReference>
<protein>
    <recommendedName>
        <fullName evidence="6">Tudor domain-containing protein</fullName>
    </recommendedName>
</protein>
<feature type="domain" description="Tudor" evidence="6">
    <location>
        <begin position="308"/>
        <end position="367"/>
    </location>
</feature>
<dbReference type="InterPro" id="IPR036935">
    <property type="entry name" value="Ribosomal_bL9_N_sf"/>
</dbReference>
<evidence type="ECO:0000259" key="6">
    <source>
        <dbReference type="PROSITE" id="PS50304"/>
    </source>
</evidence>
<reference evidence="7 8" key="1">
    <citation type="submission" date="2018-01" db="EMBL/GenBank/DDBJ databases">
        <title>Comparison of the Chinese Bamboo Partridge and Red Junglefowl genome sequences highlights the importance of demography in genome evolution.</title>
        <authorList>
            <person name="Tiley G.P."/>
            <person name="Kimball R.T."/>
            <person name="Braun E.L."/>
            <person name="Burleigh J.G."/>
        </authorList>
    </citation>
    <scope>NUCLEOTIDE SEQUENCE [LARGE SCALE GENOMIC DNA]</scope>
    <source>
        <strain evidence="7">RTK389</strain>
        <tissue evidence="7">Blood</tissue>
    </source>
</reference>
<dbReference type="GO" id="GO:0007283">
    <property type="term" value="P:spermatogenesis"/>
    <property type="evidence" value="ECO:0007669"/>
    <property type="project" value="TreeGrafter"/>
</dbReference>
<dbReference type="GO" id="GO:0005840">
    <property type="term" value="C:ribosome"/>
    <property type="evidence" value="ECO:0007669"/>
    <property type="project" value="UniProtKB-KW"/>
</dbReference>
<dbReference type="GO" id="GO:0005739">
    <property type="term" value="C:mitochondrion"/>
    <property type="evidence" value="ECO:0007669"/>
    <property type="project" value="UniProtKB-ARBA"/>
</dbReference>
<feature type="non-terminal residue" evidence="7">
    <location>
        <position position="747"/>
    </location>
</feature>
<dbReference type="Pfam" id="PF01281">
    <property type="entry name" value="Ribosomal_L9_N"/>
    <property type="match status" value="1"/>
</dbReference>
<dbReference type="Pfam" id="PF00013">
    <property type="entry name" value="KH_1"/>
    <property type="match status" value="2"/>
</dbReference>
<dbReference type="InterPro" id="IPR035437">
    <property type="entry name" value="SNase_OB-fold_sf"/>
</dbReference>
<dbReference type="EMBL" id="PPHD01048223">
    <property type="protein sequence ID" value="POI23542.1"/>
    <property type="molecule type" value="Genomic_DNA"/>
</dbReference>
<dbReference type="GO" id="GO:0030719">
    <property type="term" value="P:P granule organization"/>
    <property type="evidence" value="ECO:0007669"/>
    <property type="project" value="TreeGrafter"/>
</dbReference>
<comment type="caution">
    <text evidence="7">The sequence shown here is derived from an EMBL/GenBank/DDBJ whole genome shotgun (WGS) entry which is preliminary data.</text>
</comment>
<dbReference type="SUPFAM" id="SSF55658">
    <property type="entry name" value="L9 N-domain-like"/>
    <property type="match status" value="1"/>
</dbReference>
<evidence type="ECO:0000313" key="7">
    <source>
        <dbReference type="EMBL" id="POI23542.1"/>
    </source>
</evidence>
<dbReference type="InterPro" id="IPR020070">
    <property type="entry name" value="Ribosomal_bL9_N"/>
</dbReference>
<keyword evidence="3" id="KW-0687">Ribonucleoprotein</keyword>
<dbReference type="InterPro" id="IPR050621">
    <property type="entry name" value="Tudor_domain_containing"/>
</dbReference>
<dbReference type="GO" id="GO:0043186">
    <property type="term" value="C:P granule"/>
    <property type="evidence" value="ECO:0007669"/>
    <property type="project" value="TreeGrafter"/>
</dbReference>
<dbReference type="Gene3D" id="2.30.30.140">
    <property type="match status" value="1"/>
</dbReference>
<dbReference type="GO" id="GO:1990904">
    <property type="term" value="C:ribonucleoprotein complex"/>
    <property type="evidence" value="ECO:0007669"/>
    <property type="project" value="UniProtKB-KW"/>
</dbReference>
<dbReference type="SMART" id="SM00333">
    <property type="entry name" value="TUDOR"/>
    <property type="match status" value="1"/>
</dbReference>
<dbReference type="PROSITE" id="PS50084">
    <property type="entry name" value="KH_TYPE_1"/>
    <property type="match status" value="2"/>
</dbReference>
<dbReference type="PROSITE" id="PS50304">
    <property type="entry name" value="TUDOR"/>
    <property type="match status" value="1"/>
</dbReference>
<dbReference type="Gene3D" id="3.30.1370.10">
    <property type="entry name" value="K Homology domain, type 1"/>
    <property type="match status" value="2"/>
</dbReference>
<proteinExistence type="inferred from homology"/>
<dbReference type="Proteomes" id="UP000237246">
    <property type="component" value="Unassembled WGS sequence"/>
</dbReference>
<keyword evidence="8" id="KW-1185">Reference proteome</keyword>
<evidence type="ECO:0000256" key="2">
    <source>
        <dbReference type="ARBA" id="ARBA00022980"/>
    </source>
</evidence>
<dbReference type="PANTHER" id="PTHR22948:SF18">
    <property type="entry name" value="TUDOR AND KH DOMAIN-CONTAINING PROTEIN"/>
    <property type="match status" value="1"/>
</dbReference>
<keyword evidence="2" id="KW-0689">Ribosomal protein</keyword>
<evidence type="ECO:0000256" key="4">
    <source>
        <dbReference type="PROSITE-ProRule" id="PRU00117"/>
    </source>
</evidence>
<dbReference type="Gene3D" id="3.40.5.10">
    <property type="entry name" value="Ribosomal protein L9, N-terminal domain"/>
    <property type="match status" value="1"/>
</dbReference>
<gene>
    <name evidence="7" type="ORF">CIB84_012710</name>
</gene>
<dbReference type="InterPro" id="IPR047380">
    <property type="entry name" value="TDRD2-like_tudor"/>
</dbReference>
<dbReference type="InterPro" id="IPR002999">
    <property type="entry name" value="Tudor"/>
</dbReference>
<feature type="region of interest" description="Disordered" evidence="5">
    <location>
        <begin position="686"/>
        <end position="712"/>
    </location>
</feature>
<dbReference type="GO" id="GO:0034587">
    <property type="term" value="P:piRNA processing"/>
    <property type="evidence" value="ECO:0007669"/>
    <property type="project" value="TreeGrafter"/>
</dbReference>
<comment type="similarity">
    <text evidence="1">Belongs to the bacterial ribosomal protein bL9 family.</text>
</comment>
<evidence type="ECO:0000256" key="1">
    <source>
        <dbReference type="ARBA" id="ARBA00010605"/>
    </source>
</evidence>
<name>A0A2P4SHF1_BAMTH</name>
<dbReference type="SUPFAM" id="SSF54791">
    <property type="entry name" value="Eukaryotic type KH-domain (KH-domain type I)"/>
    <property type="match status" value="2"/>
</dbReference>
<dbReference type="InterPro" id="IPR036612">
    <property type="entry name" value="KH_dom_type_1_sf"/>
</dbReference>
<dbReference type="InterPro" id="IPR004087">
    <property type="entry name" value="KH_dom"/>
</dbReference>
<dbReference type="SMART" id="SM00322">
    <property type="entry name" value="KH"/>
    <property type="match status" value="2"/>
</dbReference>
<dbReference type="AlphaFoldDB" id="A0A2P4SHF1"/>
<evidence type="ECO:0000256" key="5">
    <source>
        <dbReference type="SAM" id="MobiDB-lite"/>
    </source>
</evidence>
<accession>A0A2P4SHF1</accession>
<evidence type="ECO:0000256" key="3">
    <source>
        <dbReference type="ARBA" id="ARBA00023274"/>
    </source>
</evidence>
<evidence type="ECO:0000313" key="8">
    <source>
        <dbReference type="Proteomes" id="UP000237246"/>
    </source>
</evidence>
<dbReference type="Gene3D" id="2.40.50.90">
    <property type="match status" value="1"/>
</dbReference>
<dbReference type="SUPFAM" id="SSF63748">
    <property type="entry name" value="Tudor/PWWP/MBT"/>
    <property type="match status" value="1"/>
</dbReference>
<sequence length="747" mass="80454">MPSERGGWAGLTGLQKVAVLLGLPAGATVLYIMYRRYREDRELHVPTVGAEELRAELRVPRAAVRAIIGRKGTTIRRLQQETGARIDLEREDDGEERLLLIWGSPSQVCRAKAAVHQIVVDSTPVSEQLHVPQRAVGRIIGRGGETVRSICRSSGAQVQCQHQAEAMLAPTRLIQISGTQREVDAAKKLIMEKLMEDAVFRQELAQTTVLRSHRKEPLGSRREALLVPDGEHGAGNGGSLPEGTAMEELWDRSETAEKPAAVPKFEAAENPNHFWIQIIGERSLQLDKLISEMTQHYEGSDCVTELEAVQAGDIVAAPYTDSSNWYRAQVLGTLENGNFDLYYVDFGDNGEAPREALRVLRSDFLSLPFQAIECSLAGIVPVGEQWDEAALDAFERLAYCAQWKPLTAKISSYTQAGLSTWPRITLFDVHHGESLDIGAELVRLGHAALQPHEEEKEGGGFPLPVTGGAAETPEDMVCTSPESILSELPPSPNATPLTLSCISLLGKLCGANPNSSNVPRVRAPVRAPERSMSPGEHSLTVRCHEEQQQELQVTGLSSAGEAVPDTHLTQLLLWPIDENTEQISGIAEPPASGLLLGPSTSSQPQRDDSKAQPSPGSSSPTALGGPGTHHTVTPEAQCPIAWSGALSASSRPSPCDGDSASVFCTDSKHYTNFSVFSSSPCPGASPFPGPIPISSGGEEEGRAPQGLGSRGDIVSVKKSVGRNRLLPQGLAVYASPENCRLFEEEKQ</sequence>
<keyword evidence="4" id="KW-0694">RNA-binding</keyword>
<dbReference type="InterPro" id="IPR009027">
    <property type="entry name" value="Ribosomal_bL9/RNase_H1_N"/>
</dbReference>
<dbReference type="OrthoDB" id="9995375at2759"/>
<dbReference type="InterPro" id="IPR004088">
    <property type="entry name" value="KH_dom_type_1"/>
</dbReference>
<feature type="compositionally biased region" description="Polar residues" evidence="5">
    <location>
        <begin position="611"/>
        <end position="621"/>
    </location>
</feature>
<organism evidence="7 8">
    <name type="scientific">Bambusicola thoracicus</name>
    <name type="common">Chinese bamboo-partridge</name>
    <name type="synonym">Perdix thoracica</name>
    <dbReference type="NCBI Taxonomy" id="9083"/>
    <lineage>
        <taxon>Eukaryota</taxon>
        <taxon>Metazoa</taxon>
        <taxon>Chordata</taxon>
        <taxon>Craniata</taxon>
        <taxon>Vertebrata</taxon>
        <taxon>Euteleostomi</taxon>
        <taxon>Archelosauria</taxon>
        <taxon>Archosauria</taxon>
        <taxon>Dinosauria</taxon>
        <taxon>Saurischia</taxon>
        <taxon>Theropoda</taxon>
        <taxon>Coelurosauria</taxon>
        <taxon>Aves</taxon>
        <taxon>Neognathae</taxon>
        <taxon>Galloanserae</taxon>
        <taxon>Galliformes</taxon>
        <taxon>Phasianidae</taxon>
        <taxon>Perdicinae</taxon>
        <taxon>Bambusicola</taxon>
    </lineage>
</organism>
<feature type="region of interest" description="Disordered" evidence="5">
    <location>
        <begin position="588"/>
        <end position="634"/>
    </location>
</feature>
<dbReference type="PANTHER" id="PTHR22948">
    <property type="entry name" value="TUDOR DOMAIN CONTAINING PROTEIN"/>
    <property type="match status" value="1"/>
</dbReference>
<dbReference type="GO" id="GO:0003723">
    <property type="term" value="F:RNA binding"/>
    <property type="evidence" value="ECO:0007669"/>
    <property type="project" value="UniProtKB-UniRule"/>
</dbReference>